<dbReference type="GO" id="GO:0016020">
    <property type="term" value="C:membrane"/>
    <property type="evidence" value="ECO:0007669"/>
    <property type="project" value="UniProtKB-SubCell"/>
</dbReference>
<dbReference type="SUPFAM" id="SSF103473">
    <property type="entry name" value="MFS general substrate transporter"/>
    <property type="match status" value="1"/>
</dbReference>
<feature type="transmembrane region" description="Helical" evidence="2">
    <location>
        <begin position="373"/>
        <end position="395"/>
    </location>
</feature>
<dbReference type="CDD" id="cd17324">
    <property type="entry name" value="MFS_NepI_like"/>
    <property type="match status" value="1"/>
</dbReference>
<name>A0A139A0D9_GONPJ</name>
<dbReference type="GO" id="GO:0022857">
    <property type="term" value="F:transmembrane transporter activity"/>
    <property type="evidence" value="ECO:0007669"/>
    <property type="project" value="InterPro"/>
</dbReference>
<feature type="domain" description="Major facilitator superfamily (MFS) profile" evidence="4">
    <location>
        <begin position="5"/>
        <end position="400"/>
    </location>
</feature>
<feature type="transmembrane region" description="Helical" evidence="2">
    <location>
        <begin position="40"/>
        <end position="59"/>
    </location>
</feature>
<feature type="signal peptide" evidence="3">
    <location>
        <begin position="1"/>
        <end position="16"/>
    </location>
</feature>
<organism evidence="5 6">
    <name type="scientific">Gonapodya prolifera (strain JEL478)</name>
    <name type="common">Monoblepharis prolifera</name>
    <dbReference type="NCBI Taxonomy" id="1344416"/>
    <lineage>
        <taxon>Eukaryota</taxon>
        <taxon>Fungi</taxon>
        <taxon>Fungi incertae sedis</taxon>
        <taxon>Chytridiomycota</taxon>
        <taxon>Chytridiomycota incertae sedis</taxon>
        <taxon>Monoblepharidomycetes</taxon>
        <taxon>Monoblepharidales</taxon>
        <taxon>Gonapodyaceae</taxon>
        <taxon>Gonapodya</taxon>
    </lineage>
</organism>
<reference evidence="5 6" key="1">
    <citation type="journal article" date="2015" name="Genome Biol. Evol.">
        <title>Phylogenomic analyses indicate that early fungi evolved digesting cell walls of algal ancestors of land plants.</title>
        <authorList>
            <person name="Chang Y."/>
            <person name="Wang S."/>
            <person name="Sekimoto S."/>
            <person name="Aerts A.L."/>
            <person name="Choi C."/>
            <person name="Clum A."/>
            <person name="LaButti K.M."/>
            <person name="Lindquist E.A."/>
            <person name="Yee Ngan C."/>
            <person name="Ohm R.A."/>
            <person name="Salamov A.A."/>
            <person name="Grigoriev I.V."/>
            <person name="Spatafora J.W."/>
            <person name="Berbee M.L."/>
        </authorList>
    </citation>
    <scope>NUCLEOTIDE SEQUENCE [LARGE SCALE GENOMIC DNA]</scope>
    <source>
        <strain evidence="5 6">JEL478</strain>
    </source>
</reference>
<feature type="transmembrane region" description="Helical" evidence="2">
    <location>
        <begin position="71"/>
        <end position="89"/>
    </location>
</feature>
<dbReference type="Gene3D" id="1.20.1250.20">
    <property type="entry name" value="MFS general substrate transporter like domains"/>
    <property type="match status" value="1"/>
</dbReference>
<keyword evidence="2" id="KW-0812">Transmembrane</keyword>
<protein>
    <submittedName>
        <fullName evidence="5">MFS general substrate transporter</fullName>
    </submittedName>
</protein>
<proteinExistence type="predicted"/>
<dbReference type="AlphaFoldDB" id="A0A139A0D9"/>
<dbReference type="Pfam" id="PF07690">
    <property type="entry name" value="MFS_1"/>
    <property type="match status" value="1"/>
</dbReference>
<feature type="transmembrane region" description="Helical" evidence="2">
    <location>
        <begin position="155"/>
        <end position="180"/>
    </location>
</feature>
<dbReference type="PANTHER" id="PTHR42910:SF1">
    <property type="entry name" value="MAJOR FACILITATOR SUPERFAMILY (MFS) PROFILE DOMAIN-CONTAINING PROTEIN"/>
    <property type="match status" value="1"/>
</dbReference>
<dbReference type="InterPro" id="IPR036259">
    <property type="entry name" value="MFS_trans_sf"/>
</dbReference>
<evidence type="ECO:0000256" key="1">
    <source>
        <dbReference type="ARBA" id="ARBA00004141"/>
    </source>
</evidence>
<evidence type="ECO:0000256" key="2">
    <source>
        <dbReference type="SAM" id="Phobius"/>
    </source>
</evidence>
<dbReference type="InterPro" id="IPR020846">
    <property type="entry name" value="MFS_dom"/>
</dbReference>
<feature type="transmembrane region" description="Helical" evidence="2">
    <location>
        <begin position="219"/>
        <end position="240"/>
    </location>
</feature>
<accession>A0A139A0D9</accession>
<gene>
    <name evidence="5" type="ORF">M427DRAFT_139764</name>
</gene>
<feature type="transmembrane region" description="Helical" evidence="2">
    <location>
        <begin position="95"/>
        <end position="118"/>
    </location>
</feature>
<keyword evidence="6" id="KW-1185">Reference proteome</keyword>
<feature type="transmembrane region" description="Helical" evidence="2">
    <location>
        <begin position="246"/>
        <end position="265"/>
    </location>
</feature>
<evidence type="ECO:0000313" key="6">
    <source>
        <dbReference type="Proteomes" id="UP000070544"/>
    </source>
</evidence>
<keyword evidence="3" id="KW-0732">Signal</keyword>
<feature type="transmembrane region" description="Helical" evidence="2">
    <location>
        <begin position="277"/>
        <end position="299"/>
    </location>
</feature>
<evidence type="ECO:0000313" key="5">
    <source>
        <dbReference type="EMBL" id="KXS10247.1"/>
    </source>
</evidence>
<keyword evidence="2" id="KW-1133">Transmembrane helix</keyword>
<sequence>MTLTLNLILALAGCVAVENNYFLQPILPTLRDYFSITEYSAGTLQALVQGGFSIGMLLYIPAGDVWPKSTLIFFQFGVLALAALAQGLTPSNLFPLFQFFCLLVGFGTAVTDLVKPLAMSLSTKEKSGQVLGIILGGFYLGMMISRVLSGVIGQYWAWQGLFLIHAGVQVATIVLLWFILPRRTQVANTSTTGQKFRAYVKNVAMVVTQFFTLPSLRHACLMSFCSFAQLNSYLVAISFLLTSPTYGYKTSIVGYLAFASIVTIIQAPNTGRMADRFGPYNVVPLGFVTSLIAWTLLIAAGQRHVMVIVVGGVLVDLGNQLNHIPQNLRVFRHTHLPGLQSAGSRLNATYMIFVFAGGSIGSVLGSTTWSRGGWNLVCYTGFAISSVMALLWVVFGDDGKVRSAEGVREAVVGLVTGRSFRAPPKGVVVAVEGAGGVKEDGESRVE</sequence>
<dbReference type="EMBL" id="KQ965832">
    <property type="protein sequence ID" value="KXS10247.1"/>
    <property type="molecule type" value="Genomic_DNA"/>
</dbReference>
<evidence type="ECO:0000259" key="4">
    <source>
        <dbReference type="PROSITE" id="PS50850"/>
    </source>
</evidence>
<dbReference type="InterPro" id="IPR011701">
    <property type="entry name" value="MFS"/>
</dbReference>
<dbReference type="Proteomes" id="UP000070544">
    <property type="component" value="Unassembled WGS sequence"/>
</dbReference>
<feature type="chain" id="PRO_5007295857" evidence="3">
    <location>
        <begin position="17"/>
        <end position="446"/>
    </location>
</feature>
<comment type="subcellular location">
    <subcellularLocation>
        <location evidence="1">Membrane</location>
        <topology evidence="1">Multi-pass membrane protein</topology>
    </subcellularLocation>
</comment>
<dbReference type="STRING" id="1344416.A0A139A0D9"/>
<dbReference type="OrthoDB" id="2105912at2759"/>
<evidence type="ECO:0000256" key="3">
    <source>
        <dbReference type="SAM" id="SignalP"/>
    </source>
</evidence>
<dbReference type="PANTHER" id="PTHR42910">
    <property type="entry name" value="TRANSPORTER SCO4007-RELATED"/>
    <property type="match status" value="1"/>
</dbReference>
<feature type="transmembrane region" description="Helical" evidence="2">
    <location>
        <begin position="346"/>
        <end position="367"/>
    </location>
</feature>
<feature type="transmembrane region" description="Helical" evidence="2">
    <location>
        <begin position="130"/>
        <end position="149"/>
    </location>
</feature>
<keyword evidence="2" id="KW-0472">Membrane</keyword>
<dbReference type="PROSITE" id="PS50850">
    <property type="entry name" value="MFS"/>
    <property type="match status" value="1"/>
</dbReference>